<dbReference type="Pfam" id="PF10433">
    <property type="entry name" value="Beta-prop_RSE1_1st"/>
    <property type="match status" value="1"/>
</dbReference>
<dbReference type="InterPro" id="IPR050358">
    <property type="entry name" value="RSE1/DDB1/CFT1"/>
</dbReference>
<dbReference type="Proteomes" id="UP000829196">
    <property type="component" value="Unassembled WGS sequence"/>
</dbReference>
<dbReference type="Pfam" id="PF23726">
    <property type="entry name" value="Beta-prop_RSE1_2nd"/>
    <property type="match status" value="1"/>
</dbReference>
<dbReference type="Pfam" id="PF03178">
    <property type="entry name" value="CPSF_A"/>
    <property type="match status" value="1"/>
</dbReference>
<proteinExistence type="predicted"/>
<evidence type="ECO:0000259" key="5">
    <source>
        <dbReference type="Pfam" id="PF23726"/>
    </source>
</evidence>
<dbReference type="InterPro" id="IPR004871">
    <property type="entry name" value="RSE1/DDB1/CPSF1_C"/>
</dbReference>
<name>A0A8T3B5U8_DENNO</name>
<comment type="subcellular location">
    <subcellularLocation>
        <location evidence="1">Nucleus</location>
    </subcellularLocation>
</comment>
<gene>
    <name evidence="6" type="ORF">KFK09_015814</name>
</gene>
<dbReference type="GO" id="GO:0003676">
    <property type="term" value="F:nucleic acid binding"/>
    <property type="evidence" value="ECO:0007669"/>
    <property type="project" value="InterPro"/>
</dbReference>
<evidence type="ECO:0000313" key="7">
    <source>
        <dbReference type="Proteomes" id="UP000829196"/>
    </source>
</evidence>
<keyword evidence="7" id="KW-1185">Reference proteome</keyword>
<dbReference type="InterPro" id="IPR015943">
    <property type="entry name" value="WD40/YVTN_repeat-like_dom_sf"/>
</dbReference>
<dbReference type="GO" id="GO:0005634">
    <property type="term" value="C:nucleus"/>
    <property type="evidence" value="ECO:0007669"/>
    <property type="project" value="UniProtKB-SubCell"/>
</dbReference>
<reference evidence="6" key="1">
    <citation type="journal article" date="2022" name="Front. Genet.">
        <title>Chromosome-Scale Assembly of the Dendrobium nobile Genome Provides Insights Into the Molecular Mechanism of the Biosynthesis of the Medicinal Active Ingredient of Dendrobium.</title>
        <authorList>
            <person name="Xu Q."/>
            <person name="Niu S.-C."/>
            <person name="Li K.-L."/>
            <person name="Zheng P.-J."/>
            <person name="Zhang X.-J."/>
            <person name="Jia Y."/>
            <person name="Liu Y."/>
            <person name="Niu Y.-X."/>
            <person name="Yu L.-H."/>
            <person name="Chen D.-F."/>
            <person name="Zhang G.-Q."/>
        </authorList>
    </citation>
    <scope>NUCLEOTIDE SEQUENCE</scope>
    <source>
        <tissue evidence="6">Leaf</tissue>
    </source>
</reference>
<protein>
    <submittedName>
        <fullName evidence="6">Uncharacterized protein</fullName>
    </submittedName>
</protein>
<evidence type="ECO:0000313" key="6">
    <source>
        <dbReference type="EMBL" id="KAI0504860.1"/>
    </source>
</evidence>
<keyword evidence="2" id="KW-0539">Nucleus</keyword>
<comment type="caution">
    <text evidence="6">The sequence shown here is derived from an EMBL/GenBank/DDBJ whole genome shotgun (WGS) entry which is preliminary data.</text>
</comment>
<evidence type="ECO:0000259" key="4">
    <source>
        <dbReference type="Pfam" id="PF10433"/>
    </source>
</evidence>
<dbReference type="Gene3D" id="2.130.10.10">
    <property type="entry name" value="YVTN repeat-like/Quinoprotein amine dehydrogenase"/>
    <property type="match status" value="2"/>
</dbReference>
<accession>A0A8T3B5U8</accession>
<organism evidence="6 7">
    <name type="scientific">Dendrobium nobile</name>
    <name type="common">Orchid</name>
    <dbReference type="NCBI Taxonomy" id="94219"/>
    <lineage>
        <taxon>Eukaryota</taxon>
        <taxon>Viridiplantae</taxon>
        <taxon>Streptophyta</taxon>
        <taxon>Embryophyta</taxon>
        <taxon>Tracheophyta</taxon>
        <taxon>Spermatophyta</taxon>
        <taxon>Magnoliopsida</taxon>
        <taxon>Liliopsida</taxon>
        <taxon>Asparagales</taxon>
        <taxon>Orchidaceae</taxon>
        <taxon>Epidendroideae</taxon>
        <taxon>Malaxideae</taxon>
        <taxon>Dendrobiinae</taxon>
        <taxon>Dendrobium</taxon>
    </lineage>
</organism>
<dbReference type="EMBL" id="JAGYWB010000011">
    <property type="protein sequence ID" value="KAI0504860.1"/>
    <property type="molecule type" value="Genomic_DNA"/>
</dbReference>
<evidence type="ECO:0000256" key="1">
    <source>
        <dbReference type="ARBA" id="ARBA00004123"/>
    </source>
</evidence>
<feature type="domain" description="RSE1/DDB1/CPSF1 C-terminal" evidence="3">
    <location>
        <begin position="1117"/>
        <end position="1373"/>
    </location>
</feature>
<dbReference type="OrthoDB" id="20774at2759"/>
<dbReference type="InterPro" id="IPR058543">
    <property type="entry name" value="Beta-prop_RSE1/DDB1/CPSF1_2nd"/>
</dbReference>
<feature type="domain" description="RSE1/DDB1/CPSF1 second beta-propeller" evidence="5">
    <location>
        <begin position="578"/>
        <end position="943"/>
    </location>
</feature>
<evidence type="ECO:0000259" key="3">
    <source>
        <dbReference type="Pfam" id="PF03178"/>
    </source>
</evidence>
<sequence>MSEGEKDSGSVSPQQSAPRPGGYYLAKYLLRGSAVIHAVRGHLRSPTSDDIVFGKVPLFIDSIYFSSARWLSFDSSVKLCLDSVSRFVKAFDRGSVEFVASGRLNDNIRFFSIKWSETSLELVVIDEDGIVQSICEQPVFGIIKDLAILGWNDKFRQSRPQMIGKDLLVVLSDSGKLSFLAFSFEMHRFLAMNHIQLSKPGNSIDQVGRMLAIDPDGCFIAASAFEDQFALFSMSTSVGDNMIDEKMFYPPEYKGETSLIKDTMRTNVRGTIWSMCFVSHGTDCSSTGYYPILATIMHRKARLRNELLLFGCNIRTRAIQFISSYPEAEIGPLALNISAVPHLSGFAVVFRIGDALLMDFRDPYSIQCVQRINFGLPSIIEEPDSFHESSRSMDIDDEGMSNVAVCALLELSDSAAAMAKDDPMNIDNGIETTSTSKHVCACCWEPDGLASANLVLCLDVGELYILEIHSTIEGIRVDISDCLYRCMPCKELIWLKGGFVMGLIEMGDGFVLKLDDGGLVYKSIIQNIAPILDLAAVDDHDEKQDQMFSCCGMSPVGSLRVIRTGLSVDKLVKTTPNYEGITGTWTLRMKKSDPYHSFLVVSFVEETRVLSVGLNFVDVTDAIGFQADVCTLACGLVSDGFLVQIHRAGVRLCLPTTAAHVNGFPLLIPFCTSWCPDYMSISSGAVGHNVIVVSTSSPCFLFVLGIRSLAAAYQHELYEIHHWKLLHEVSCISIPEQEINFEQLLSIVHLAEKDNQETVCNGDGRCITFVIGTHAPSVEVIFLARDQDFRILSSGEISIDDPLETPISSCIPEDVRLVLVDRFYVLAGLRNGILLRYELSQTSVLSSSYYFVKNRGNIRSFQLELIAIRRLGAAPVVLVPLRDALDTDVVVLCEMPWLLHVARHSIVYTSISFQTATHVTAVSSFDCPNGILFVADSSLHLLELGHHKRINVRKFSIEGTPRKVLYHKESKTLLILRTGLRDTPFSSDICRVDPFSGVVISKFPCELGETAKCMQIMKVGYQHLLVVGTSQCPGRTIMPSGEAESTKGRLIILSLGNAQNTSESSTYQSNFSSPSRISSPLHEVVGHSTEKLSCNSVGSSPDDCSSDGVKIEETEAGLLRVIYQNQLSGAVLAVCPFLNRYLLASSGNILNVFCFVTENPLRLRRHSMTKTRFTITCLTTCFTRIAVGDCRDGILFYSYTDDLRKLEQLYSDPVQRLVADCTLLDMDTAVVSDRRGSISVLSDVGELYGSDNPEKNLLVNCSYYMGESVMSIRKGLFLYRSSVDDLLNDSDGTDIGCKSLDNNIVASTLLGSMLILIPVTSEEHYLLETVQARLAVHPLTAPVLGNDHKEFRGRLSRAGVPTMLDGDMLLQFLELTLLEQEAVLSLPLLENTDASSTSDSSDSYQPLCPNQVIQILERIHHAST</sequence>
<dbReference type="PANTHER" id="PTHR10644">
    <property type="entry name" value="DNA REPAIR/RNA PROCESSING CPSF FAMILY"/>
    <property type="match status" value="1"/>
</dbReference>
<evidence type="ECO:0000256" key="2">
    <source>
        <dbReference type="ARBA" id="ARBA00023242"/>
    </source>
</evidence>
<feature type="domain" description="RSE1/DDB1/CPSF1 first beta-propeller" evidence="4">
    <location>
        <begin position="117"/>
        <end position="519"/>
    </location>
</feature>
<dbReference type="InterPro" id="IPR018846">
    <property type="entry name" value="Beta-prop_RSE1/DDB1/CPSF1_1st"/>
</dbReference>